<gene>
    <name evidence="5" type="primary">TIF3</name>
    <name evidence="5" type="ORF">Q9L58_001373</name>
</gene>
<feature type="region of interest" description="Disordered" evidence="3">
    <location>
        <begin position="155"/>
        <end position="517"/>
    </location>
</feature>
<feature type="compositionally biased region" description="Basic and acidic residues" evidence="3">
    <location>
        <begin position="277"/>
        <end position="288"/>
    </location>
</feature>
<feature type="compositionally biased region" description="Low complexity" evidence="3">
    <location>
        <begin position="450"/>
        <end position="459"/>
    </location>
</feature>
<dbReference type="Gene3D" id="3.30.70.330">
    <property type="match status" value="1"/>
</dbReference>
<keyword evidence="6" id="KW-1185">Reference proteome</keyword>
<keyword evidence="5" id="KW-0396">Initiation factor</keyword>
<dbReference type="SMART" id="SM00360">
    <property type="entry name" value="RRM"/>
    <property type="match status" value="1"/>
</dbReference>
<dbReference type="Pfam" id="PF00076">
    <property type="entry name" value="RRM_1"/>
    <property type="match status" value="1"/>
</dbReference>
<dbReference type="GO" id="GO:0003743">
    <property type="term" value="F:translation initiation factor activity"/>
    <property type="evidence" value="ECO:0007669"/>
    <property type="project" value="UniProtKB-KW"/>
</dbReference>
<feature type="compositionally biased region" description="Basic and acidic residues" evidence="3">
    <location>
        <begin position="368"/>
        <end position="379"/>
    </location>
</feature>
<protein>
    <submittedName>
        <fullName evidence="5">Eukaryotic translation initiation factor 4B</fullName>
    </submittedName>
</protein>
<organism evidence="5 6">
    <name type="scientific">Discina gigas</name>
    <dbReference type="NCBI Taxonomy" id="1032678"/>
    <lineage>
        <taxon>Eukaryota</taxon>
        <taxon>Fungi</taxon>
        <taxon>Dikarya</taxon>
        <taxon>Ascomycota</taxon>
        <taxon>Pezizomycotina</taxon>
        <taxon>Pezizomycetes</taxon>
        <taxon>Pezizales</taxon>
        <taxon>Discinaceae</taxon>
        <taxon>Discina</taxon>
    </lineage>
</organism>
<dbReference type="Proteomes" id="UP001447188">
    <property type="component" value="Unassembled WGS sequence"/>
</dbReference>
<dbReference type="CDD" id="cd12402">
    <property type="entry name" value="RRM_eIF4B"/>
    <property type="match status" value="1"/>
</dbReference>
<dbReference type="EMBL" id="JBBBZM010000010">
    <property type="protein sequence ID" value="KAL0639547.1"/>
    <property type="molecule type" value="Genomic_DNA"/>
</dbReference>
<feature type="compositionally biased region" description="Polar residues" evidence="3">
    <location>
        <begin position="347"/>
        <end position="356"/>
    </location>
</feature>
<feature type="compositionally biased region" description="Basic and acidic residues" evidence="3">
    <location>
        <begin position="386"/>
        <end position="403"/>
    </location>
</feature>
<keyword evidence="1 2" id="KW-0694">RNA-binding</keyword>
<dbReference type="InterPro" id="IPR000504">
    <property type="entry name" value="RRM_dom"/>
</dbReference>
<dbReference type="InterPro" id="IPR012677">
    <property type="entry name" value="Nucleotide-bd_a/b_plait_sf"/>
</dbReference>
<dbReference type="SUPFAM" id="SSF54928">
    <property type="entry name" value="RNA-binding domain, RBD"/>
    <property type="match status" value="1"/>
</dbReference>
<reference evidence="5 6" key="1">
    <citation type="submission" date="2024-02" db="EMBL/GenBank/DDBJ databases">
        <title>Discinaceae phylogenomics.</title>
        <authorList>
            <person name="Dirks A.C."/>
            <person name="James T.Y."/>
        </authorList>
    </citation>
    <scope>NUCLEOTIDE SEQUENCE [LARGE SCALE GENOMIC DNA]</scope>
    <source>
        <strain evidence="5 6">ACD0624</strain>
    </source>
</reference>
<keyword evidence="5" id="KW-0648">Protein biosynthesis</keyword>
<dbReference type="PANTHER" id="PTHR23236">
    <property type="entry name" value="EUKARYOTIC TRANSLATION INITIATION FACTOR 4B/4H"/>
    <property type="match status" value="1"/>
</dbReference>
<proteinExistence type="predicted"/>
<feature type="compositionally biased region" description="Gly residues" evidence="3">
    <location>
        <begin position="50"/>
        <end position="60"/>
    </location>
</feature>
<feature type="compositionally biased region" description="Basic and acidic residues" evidence="3">
    <location>
        <begin position="158"/>
        <end position="173"/>
    </location>
</feature>
<comment type="caution">
    <text evidence="5">The sequence shown here is derived from an EMBL/GenBank/DDBJ whole genome shotgun (WGS) entry which is preliminary data.</text>
</comment>
<feature type="compositionally biased region" description="Basic and acidic residues" evidence="3">
    <location>
        <begin position="460"/>
        <end position="471"/>
    </location>
</feature>
<name>A0ABR3GUF9_9PEZI</name>
<feature type="compositionally biased region" description="Low complexity" evidence="3">
    <location>
        <begin position="431"/>
        <end position="441"/>
    </location>
</feature>
<evidence type="ECO:0000313" key="5">
    <source>
        <dbReference type="EMBL" id="KAL0639547.1"/>
    </source>
</evidence>
<evidence type="ECO:0000256" key="1">
    <source>
        <dbReference type="ARBA" id="ARBA00022884"/>
    </source>
</evidence>
<accession>A0ABR3GUF9</accession>
<dbReference type="InterPro" id="IPR035979">
    <property type="entry name" value="RBD_domain_sf"/>
</dbReference>
<evidence type="ECO:0000256" key="2">
    <source>
        <dbReference type="PROSITE-ProRule" id="PRU00176"/>
    </source>
</evidence>
<feature type="compositionally biased region" description="Basic and acidic residues" evidence="3">
    <location>
        <begin position="295"/>
        <end position="306"/>
    </location>
</feature>
<feature type="compositionally biased region" description="Basic and acidic residues" evidence="3">
    <location>
        <begin position="197"/>
        <end position="233"/>
    </location>
</feature>
<feature type="region of interest" description="Disordered" evidence="3">
    <location>
        <begin position="28"/>
        <end position="81"/>
    </location>
</feature>
<feature type="compositionally biased region" description="Basic and acidic residues" evidence="3">
    <location>
        <begin position="247"/>
        <end position="264"/>
    </location>
</feature>
<feature type="compositionally biased region" description="Polar residues" evidence="3">
    <location>
        <begin position="318"/>
        <end position="328"/>
    </location>
</feature>
<evidence type="ECO:0000313" key="6">
    <source>
        <dbReference type="Proteomes" id="UP001447188"/>
    </source>
</evidence>
<feature type="compositionally biased region" description="Basic and acidic residues" evidence="3">
    <location>
        <begin position="329"/>
        <end position="341"/>
    </location>
</feature>
<feature type="domain" description="RRM" evidence="4">
    <location>
        <begin position="82"/>
        <end position="158"/>
    </location>
</feature>
<dbReference type="PANTHER" id="PTHR23236:SF11">
    <property type="entry name" value="EUKARYOTIC TRANSLATION INITIATION FACTOR 4H"/>
    <property type="match status" value="1"/>
</dbReference>
<evidence type="ECO:0000256" key="3">
    <source>
        <dbReference type="SAM" id="MobiDB-lite"/>
    </source>
</evidence>
<dbReference type="PROSITE" id="PS50102">
    <property type="entry name" value="RRM"/>
    <property type="match status" value="1"/>
</dbReference>
<dbReference type="InterPro" id="IPR033107">
    <property type="entry name" value="EIF-4B_RRM"/>
</dbReference>
<sequence>MAPLKAKAQKMSLGDFLIDKSLGSWADEVEDNMPTQSRGVTGYARREDSGSGGRSFGGFSGNDRDERFPPRDQLPIPDKPPYTAHVGNLSFDVSENEISDFFSRCDVSNVRLVRDRMEDRPKGFGYVEFNTKEGLIAAMELNGSQLSGRNVRINVAEPPKDRGDERTLGEWRRTGPLPALEGPPRRSGDRGGFGGGFDRDRDRLGSESGDRPERRQSNYEASDRVRGLDKWERTGPLSPSTPTSSEHGGRPRSGDRSERGEPREFRRRSPAPGLDGAPKREYRERQPIDRQPTAPERDNEWRRGARPDPPPIQRVATAPSSPVAQTTRPRLELKKRSEHPVEPALASATSDSSTKPNPFGAARPIDTFQREKEVEEKRLATIAAKKAKEEKAKEEKAKEEKKVRAATAGEDDRSGAATPTGVKNFALLRRASGATESTAAEGEAEEEVEAAPTATSEAVTPERKKEVEVRPSKAVTTSWRKAEPKAGTGEITDGWSTVSAKKGRGGGTNVGRVPVAP</sequence>
<evidence type="ECO:0000259" key="4">
    <source>
        <dbReference type="PROSITE" id="PS50102"/>
    </source>
</evidence>